<dbReference type="Proteomes" id="UP000661691">
    <property type="component" value="Unassembled WGS sequence"/>
</dbReference>
<evidence type="ECO:0000313" key="2">
    <source>
        <dbReference type="Proteomes" id="UP000661691"/>
    </source>
</evidence>
<dbReference type="EMBL" id="JACXAH010000008">
    <property type="protein sequence ID" value="MBD1372042.1"/>
    <property type="molecule type" value="Genomic_DNA"/>
</dbReference>
<protein>
    <recommendedName>
        <fullName evidence="3">Lipoprotein</fullName>
    </recommendedName>
</protein>
<accession>A0A926N9S9</accession>
<dbReference type="AlphaFoldDB" id="A0A926N9S9"/>
<keyword evidence="2" id="KW-1185">Reference proteome</keyword>
<dbReference type="PROSITE" id="PS51257">
    <property type="entry name" value="PROKAR_LIPOPROTEIN"/>
    <property type="match status" value="1"/>
</dbReference>
<proteinExistence type="predicted"/>
<dbReference type="RefSeq" id="WP_191141832.1">
    <property type="nucleotide sequence ID" value="NZ_JACXAH010000008.1"/>
</dbReference>
<organism evidence="1 2">
    <name type="scientific">Polycladospora coralii</name>
    <dbReference type="NCBI Taxonomy" id="2771432"/>
    <lineage>
        <taxon>Bacteria</taxon>
        <taxon>Bacillati</taxon>
        <taxon>Bacillota</taxon>
        <taxon>Bacilli</taxon>
        <taxon>Bacillales</taxon>
        <taxon>Thermoactinomycetaceae</taxon>
        <taxon>Polycladospora</taxon>
    </lineage>
</organism>
<gene>
    <name evidence="1" type="ORF">IC620_06675</name>
</gene>
<evidence type="ECO:0000313" key="1">
    <source>
        <dbReference type="EMBL" id="MBD1372042.1"/>
    </source>
</evidence>
<name>A0A926N9S9_9BACL</name>
<comment type="caution">
    <text evidence="1">The sequence shown here is derived from an EMBL/GenBank/DDBJ whole genome shotgun (WGS) entry which is preliminary data.</text>
</comment>
<evidence type="ECO:0008006" key="3">
    <source>
        <dbReference type="Google" id="ProtNLM"/>
    </source>
</evidence>
<sequence length="585" mass="69733">MYKKIIIVYFCFFLLFSLFTGCNSKDHSNKNQIYQTLLEKGYFEEKSKAFFYDNFGNILTNTIDPYKVYWNIKLSQSLGIDINTGSMNMIKGKLQNQERISQETNLYDIYVGASLDKLIMKEPNKKNRDAYTQVLFDNHYDQEDGLFYWKSKNESVEDKITATTLAITIIKQLDTTDIELDKTRTTLEKLFLDDAYFTNKTSEMQKNLLNRGGAILKSLQDLNVSHDRFPHSKVEQRKKWVDHWLNEINQKKEFQDIFAKNEMIINLYHATTYMGISSKFSGNLYNDSIISIVSTHKDPQLLYKTIYVNALIKTKELTDEELKTINEMRKNWVYKGNIQFTLKDNYYGLLTAQSINFPFNRKKLLNTIDTYTKNRELTVRETFFWVLTLDELNELEKNKRKILDSYRKISSKGEERLEDQYYLTYIYHILKKKFKDVDIKKIKINKEKINDFILNSKNSKELFYAFMIYHYHYPNIKIENIESHVHQYRDDKTGGYYFNNENRITNIISIYDMILLKKHNGLHLNQRELNHLESLLKQHQEKHGATFMTIPSYNTKNLQLYYQSQLTLETIYYGIFINQYILENL</sequence>
<reference evidence="2" key="1">
    <citation type="submission" date="2022-10" db="EMBL/GenBank/DDBJ databases">
        <title>A novel bacterium of genus Hazenella, isolated from South China Sea.</title>
        <authorList>
            <person name="Huang H."/>
            <person name="Mo K."/>
            <person name="Hu Y."/>
        </authorList>
    </citation>
    <scope>NUCLEOTIDE SEQUENCE [LARGE SCALE GENOMIC DNA]</scope>
    <source>
        <strain evidence="2">IB182357</strain>
    </source>
</reference>